<reference evidence="3" key="1">
    <citation type="submission" date="2019-08" db="EMBL/GenBank/DDBJ databases">
        <authorList>
            <person name="Kucharzyk K."/>
            <person name="Murdoch R.W."/>
            <person name="Higgins S."/>
            <person name="Loffler F."/>
        </authorList>
    </citation>
    <scope>NUCLEOTIDE SEQUENCE</scope>
</reference>
<protein>
    <recommendedName>
        <fullName evidence="2">Acyltransferase 3 domain-containing protein</fullName>
    </recommendedName>
</protein>
<dbReference type="Pfam" id="PF01757">
    <property type="entry name" value="Acyl_transf_3"/>
    <property type="match status" value="1"/>
</dbReference>
<feature type="transmembrane region" description="Helical" evidence="1">
    <location>
        <begin position="68"/>
        <end position="87"/>
    </location>
</feature>
<sequence length="331" mass="39106">MQRNKIIDIAKGIGIMLVVYTHTKCYAHDAIYIFIMPLFFALSGYFFNEGRTIKENIKNKFNSLIIPYIFYFLLVQCLFILVHKFFYQDIYFAWGMFFKPYWAVGPMWFFWDLFFTSVFFTLIAKVFKKTYLIILLSLIFSIGGYFLSIYKIQIPLYIDSALSMTIFYAFGYLLKKYNVVEKLNTKTSIIIGITSLILYSLAIVFQIVNNTKPNEVPQNYPLFLLSAMGAIMIFLIVCRFIMRFKFISNLLSFYGKESLIIFVFHVFTFYLFCLLFNLDIKNLTYLQGFLITIFALILSMIIGLLQMKYLPIPNLKQMYRYLKETLKTSLK</sequence>
<name>A0A644TUA3_9ZZZZ</name>
<accession>A0A644TUA3</accession>
<feature type="transmembrane region" description="Helical" evidence="1">
    <location>
        <begin position="284"/>
        <end position="305"/>
    </location>
</feature>
<feature type="transmembrane region" description="Helical" evidence="1">
    <location>
        <begin position="30"/>
        <end position="47"/>
    </location>
</feature>
<evidence type="ECO:0000259" key="2">
    <source>
        <dbReference type="Pfam" id="PF01757"/>
    </source>
</evidence>
<evidence type="ECO:0000313" key="3">
    <source>
        <dbReference type="EMBL" id="MPL70229.1"/>
    </source>
</evidence>
<evidence type="ECO:0000256" key="1">
    <source>
        <dbReference type="SAM" id="Phobius"/>
    </source>
</evidence>
<feature type="transmembrane region" description="Helical" evidence="1">
    <location>
        <begin position="187"/>
        <end position="208"/>
    </location>
</feature>
<dbReference type="GO" id="GO:0016747">
    <property type="term" value="F:acyltransferase activity, transferring groups other than amino-acyl groups"/>
    <property type="evidence" value="ECO:0007669"/>
    <property type="project" value="InterPro"/>
</dbReference>
<feature type="transmembrane region" description="Helical" evidence="1">
    <location>
        <begin position="259"/>
        <end position="278"/>
    </location>
</feature>
<keyword evidence="1" id="KW-1133">Transmembrane helix</keyword>
<dbReference type="EMBL" id="VSSQ01000051">
    <property type="protein sequence ID" value="MPL70229.1"/>
    <property type="molecule type" value="Genomic_DNA"/>
</dbReference>
<organism evidence="3">
    <name type="scientific">bioreactor metagenome</name>
    <dbReference type="NCBI Taxonomy" id="1076179"/>
    <lineage>
        <taxon>unclassified sequences</taxon>
        <taxon>metagenomes</taxon>
        <taxon>ecological metagenomes</taxon>
    </lineage>
</organism>
<dbReference type="AlphaFoldDB" id="A0A644TUA3"/>
<feature type="transmembrane region" description="Helical" evidence="1">
    <location>
        <begin position="156"/>
        <end position="175"/>
    </location>
</feature>
<proteinExistence type="predicted"/>
<keyword evidence="1" id="KW-0472">Membrane</keyword>
<feature type="domain" description="Acyltransferase 3" evidence="2">
    <location>
        <begin position="5"/>
        <end position="302"/>
    </location>
</feature>
<feature type="transmembrane region" description="Helical" evidence="1">
    <location>
        <begin position="107"/>
        <end position="124"/>
    </location>
</feature>
<dbReference type="PANTHER" id="PTHR37312">
    <property type="entry name" value="MEMBRANE-BOUND ACYLTRANSFERASE YKRP-RELATED"/>
    <property type="match status" value="1"/>
</dbReference>
<dbReference type="InterPro" id="IPR002656">
    <property type="entry name" value="Acyl_transf_3_dom"/>
</dbReference>
<keyword evidence="1" id="KW-0812">Transmembrane</keyword>
<dbReference type="PANTHER" id="PTHR37312:SF1">
    <property type="entry name" value="MEMBRANE-BOUND ACYLTRANSFERASE YKRP-RELATED"/>
    <property type="match status" value="1"/>
</dbReference>
<feature type="transmembrane region" description="Helical" evidence="1">
    <location>
        <begin position="131"/>
        <end position="150"/>
    </location>
</feature>
<gene>
    <name evidence="3" type="ORF">SDC9_15984</name>
</gene>
<comment type="caution">
    <text evidence="3">The sequence shown here is derived from an EMBL/GenBank/DDBJ whole genome shotgun (WGS) entry which is preliminary data.</text>
</comment>
<feature type="transmembrane region" description="Helical" evidence="1">
    <location>
        <begin position="220"/>
        <end position="238"/>
    </location>
</feature>
<dbReference type="InterPro" id="IPR052734">
    <property type="entry name" value="Nod_factor_acetyltransferase"/>
</dbReference>